<reference evidence="2 3" key="1">
    <citation type="journal article" date="2023" name="G3 (Bethesda)">
        <title>A chromosome-length genome assembly and annotation of blackberry (Rubus argutus, cv. 'Hillquist').</title>
        <authorList>
            <person name="Bruna T."/>
            <person name="Aryal R."/>
            <person name="Dudchenko O."/>
            <person name="Sargent D.J."/>
            <person name="Mead D."/>
            <person name="Buti M."/>
            <person name="Cavallini A."/>
            <person name="Hytonen T."/>
            <person name="Andres J."/>
            <person name="Pham M."/>
            <person name="Weisz D."/>
            <person name="Mascagni F."/>
            <person name="Usai G."/>
            <person name="Natali L."/>
            <person name="Bassil N."/>
            <person name="Fernandez G.E."/>
            <person name="Lomsadze A."/>
            <person name="Armour M."/>
            <person name="Olukolu B."/>
            <person name="Poorten T."/>
            <person name="Britton C."/>
            <person name="Davik J."/>
            <person name="Ashrafi H."/>
            <person name="Aiden E.L."/>
            <person name="Borodovsky M."/>
            <person name="Worthington M."/>
        </authorList>
    </citation>
    <scope>NUCLEOTIDE SEQUENCE [LARGE SCALE GENOMIC DNA]</scope>
    <source>
        <strain evidence="2">PI 553951</strain>
    </source>
</reference>
<protein>
    <submittedName>
        <fullName evidence="2">Uncharacterized protein</fullName>
    </submittedName>
</protein>
<keyword evidence="3" id="KW-1185">Reference proteome</keyword>
<dbReference type="Proteomes" id="UP001457282">
    <property type="component" value="Unassembled WGS sequence"/>
</dbReference>
<accession>A0AAW1Y3X6</accession>
<proteinExistence type="predicted"/>
<gene>
    <name evidence="2" type="ORF">M0R45_009080</name>
</gene>
<feature type="region of interest" description="Disordered" evidence="1">
    <location>
        <begin position="1"/>
        <end position="47"/>
    </location>
</feature>
<sequence length="223" mass="24380">MLPDYSFNHPSLPKSPTQSPPLNSSSPTKHHDQPHPRFKPPSPPSHEAALVLLLHKPPPEIRISPCRTQTTHHEPANFTRNTHQSKFSRELYVLKSTAVYLKLQPSSPTTIKPIHGSFSALIQSQARSPPPKPQSLTPPSSIKHHHSTESRASALPQMPLQSQSPVLGSTPLPAHPTVPRRARAPQAPYLPCSDQTPSSTHSAITYASSVCPALISQLSVQKR</sequence>
<dbReference type="EMBL" id="JBEDUW010000002">
    <property type="protein sequence ID" value="KAK9943473.1"/>
    <property type="molecule type" value="Genomic_DNA"/>
</dbReference>
<dbReference type="AlphaFoldDB" id="A0AAW1Y3X6"/>
<evidence type="ECO:0000313" key="3">
    <source>
        <dbReference type="Proteomes" id="UP001457282"/>
    </source>
</evidence>
<evidence type="ECO:0000313" key="2">
    <source>
        <dbReference type="EMBL" id="KAK9943473.1"/>
    </source>
</evidence>
<feature type="region of interest" description="Disordered" evidence="1">
    <location>
        <begin position="122"/>
        <end position="201"/>
    </location>
</feature>
<organism evidence="2 3">
    <name type="scientific">Rubus argutus</name>
    <name type="common">Southern blackberry</name>
    <dbReference type="NCBI Taxonomy" id="59490"/>
    <lineage>
        <taxon>Eukaryota</taxon>
        <taxon>Viridiplantae</taxon>
        <taxon>Streptophyta</taxon>
        <taxon>Embryophyta</taxon>
        <taxon>Tracheophyta</taxon>
        <taxon>Spermatophyta</taxon>
        <taxon>Magnoliopsida</taxon>
        <taxon>eudicotyledons</taxon>
        <taxon>Gunneridae</taxon>
        <taxon>Pentapetalae</taxon>
        <taxon>rosids</taxon>
        <taxon>fabids</taxon>
        <taxon>Rosales</taxon>
        <taxon>Rosaceae</taxon>
        <taxon>Rosoideae</taxon>
        <taxon>Rosoideae incertae sedis</taxon>
        <taxon>Rubus</taxon>
    </lineage>
</organism>
<comment type="caution">
    <text evidence="2">The sequence shown here is derived from an EMBL/GenBank/DDBJ whole genome shotgun (WGS) entry which is preliminary data.</text>
</comment>
<evidence type="ECO:0000256" key="1">
    <source>
        <dbReference type="SAM" id="MobiDB-lite"/>
    </source>
</evidence>
<name>A0AAW1Y3X6_RUBAR</name>
<feature type="compositionally biased region" description="Polar residues" evidence="1">
    <location>
        <begin position="14"/>
        <end position="27"/>
    </location>
</feature>